<dbReference type="Proteomes" id="UP000263377">
    <property type="component" value="Unassembled WGS sequence"/>
</dbReference>
<sequence>MLGGGRDARRPHGELVADVLAVLWAAGEPLTAQQVKETLNQGLARTTVATILTRLHEKGTLVRSRPGRSFAYAPVEDAAGLAAGRMRRELEKEPQRDLVLKRFVSSLSEDDEDVLRRLLLDARQVGEATAEAAAEPEDGA</sequence>
<dbReference type="Gene3D" id="1.10.10.10">
    <property type="entry name" value="Winged helix-like DNA-binding domain superfamily/Winged helix DNA-binding domain"/>
    <property type="match status" value="1"/>
</dbReference>
<dbReference type="RefSeq" id="WP_117491243.1">
    <property type="nucleotide sequence ID" value="NZ_QVIG01000001.1"/>
</dbReference>
<gene>
    <name evidence="5" type="ORF">DR950_04890</name>
</gene>
<reference evidence="5 6" key="1">
    <citation type="submission" date="2018-08" db="EMBL/GenBank/DDBJ databases">
        <title>Diversity &amp; Physiological Properties of Lignin-Decomposing Actinobacteria from Soil.</title>
        <authorList>
            <person name="Roh S.G."/>
            <person name="Kim S.B."/>
        </authorList>
    </citation>
    <scope>NUCLEOTIDE SEQUENCE [LARGE SCALE GENOMIC DNA]</scope>
    <source>
        <strain evidence="5 6">MMS17-GH009</strain>
    </source>
</reference>
<accession>A0A373A3B3</accession>
<keyword evidence="3" id="KW-0238">DNA-binding</keyword>
<dbReference type="InterPro" id="IPR036390">
    <property type="entry name" value="WH_DNA-bd_sf"/>
</dbReference>
<dbReference type="SUPFAM" id="SSF46785">
    <property type="entry name" value="Winged helix' DNA-binding domain"/>
    <property type="match status" value="1"/>
</dbReference>
<evidence type="ECO:0000313" key="6">
    <source>
        <dbReference type="Proteomes" id="UP000263377"/>
    </source>
</evidence>
<evidence type="ECO:0000313" key="5">
    <source>
        <dbReference type="EMBL" id="RGD62653.1"/>
    </source>
</evidence>
<keyword evidence="6" id="KW-1185">Reference proteome</keyword>
<evidence type="ECO:0000256" key="4">
    <source>
        <dbReference type="ARBA" id="ARBA00023163"/>
    </source>
</evidence>
<name>A0A373A3B3_9ACTN</name>
<dbReference type="InterPro" id="IPR036388">
    <property type="entry name" value="WH-like_DNA-bd_sf"/>
</dbReference>
<comment type="similarity">
    <text evidence="1">Belongs to the BlaI transcriptional regulatory family.</text>
</comment>
<keyword evidence="2" id="KW-0805">Transcription regulation</keyword>
<evidence type="ECO:0000256" key="1">
    <source>
        <dbReference type="ARBA" id="ARBA00011046"/>
    </source>
</evidence>
<dbReference type="AlphaFoldDB" id="A0A373A3B3"/>
<dbReference type="InterPro" id="IPR005650">
    <property type="entry name" value="BlaI_family"/>
</dbReference>
<evidence type="ECO:0000256" key="3">
    <source>
        <dbReference type="ARBA" id="ARBA00023125"/>
    </source>
</evidence>
<keyword evidence="4" id="KW-0804">Transcription</keyword>
<evidence type="ECO:0000256" key="2">
    <source>
        <dbReference type="ARBA" id="ARBA00023015"/>
    </source>
</evidence>
<dbReference type="EMBL" id="QVIG01000001">
    <property type="protein sequence ID" value="RGD62653.1"/>
    <property type="molecule type" value="Genomic_DNA"/>
</dbReference>
<dbReference type="Pfam" id="PF03965">
    <property type="entry name" value="Penicillinase_R"/>
    <property type="match status" value="1"/>
</dbReference>
<comment type="caution">
    <text evidence="5">The sequence shown here is derived from an EMBL/GenBank/DDBJ whole genome shotgun (WGS) entry which is preliminary data.</text>
</comment>
<dbReference type="GO" id="GO:0003677">
    <property type="term" value="F:DNA binding"/>
    <property type="evidence" value="ECO:0007669"/>
    <property type="project" value="UniProtKB-KW"/>
</dbReference>
<dbReference type="GO" id="GO:0045892">
    <property type="term" value="P:negative regulation of DNA-templated transcription"/>
    <property type="evidence" value="ECO:0007669"/>
    <property type="project" value="InterPro"/>
</dbReference>
<protein>
    <submittedName>
        <fullName evidence="5">BlaI/MecI/CopY family transcriptional regulator</fullName>
    </submittedName>
</protein>
<organism evidence="5 6">
    <name type="scientific">Kitasatospora xanthocidica</name>
    <dbReference type="NCBI Taxonomy" id="83382"/>
    <lineage>
        <taxon>Bacteria</taxon>
        <taxon>Bacillati</taxon>
        <taxon>Actinomycetota</taxon>
        <taxon>Actinomycetes</taxon>
        <taxon>Kitasatosporales</taxon>
        <taxon>Streptomycetaceae</taxon>
        <taxon>Kitasatospora</taxon>
    </lineage>
</organism>
<proteinExistence type="inferred from homology"/>